<feature type="compositionally biased region" description="Low complexity" evidence="1">
    <location>
        <begin position="437"/>
        <end position="451"/>
    </location>
</feature>
<sequence length="486" mass="55177">MPAQFLKDRVLAAAGPLPGQLTIENMKRWTTLRKGVFLEDFDDNVTHLLCTKEQFDKKVPRVKEALKRKRVYIVHCDWFEFSTAKNKRLAEADYSMRILQAKENAKRRERERIEKGRRNGQKFVNTSTALSYSILFVDANTVVDFFHLYRDRENFVYEVDITRDDPETGEPGQKYTLYLWESNPKPHLYRFTAKFLKRKGSSQPSYFCPSPCEGKWRGEMDLFMDFFKKKTGVDWLDRITYAYTGLSASFQYTPPAEGKPVGRRLRHSLDYCREINAHIRGLPWPPVKDADVRSIPTEDDSDAGPRNFDDDDEVPGAPHDTEHVSTEHEPAVTIMEVDKVEPRREGLQGKLETPPHDVGEEPEIAPTSPILPVPRDTSPAKPATPPPSNDGNEEPEVSLDIPVTGDEEISIESSMELESQKPETTISSPDPSTFDNTSSVSPATSAAPAPSKDSYEDPEPLASDRMVRDKATGLWISLEFEPREPI</sequence>
<feature type="domain" description="BRCT" evidence="2">
    <location>
        <begin position="1"/>
        <end position="96"/>
    </location>
</feature>
<organism evidence="3 4">
    <name type="scientific">Fusarium acuminatum</name>
    <dbReference type="NCBI Taxonomy" id="5515"/>
    <lineage>
        <taxon>Eukaryota</taxon>
        <taxon>Fungi</taxon>
        <taxon>Dikarya</taxon>
        <taxon>Ascomycota</taxon>
        <taxon>Pezizomycotina</taxon>
        <taxon>Sordariomycetes</taxon>
        <taxon>Hypocreomycetidae</taxon>
        <taxon>Hypocreales</taxon>
        <taxon>Nectriaceae</taxon>
        <taxon>Fusarium</taxon>
        <taxon>Fusarium tricinctum species complex</taxon>
    </lineage>
</organism>
<dbReference type="Gene3D" id="3.40.50.10190">
    <property type="entry name" value="BRCT domain"/>
    <property type="match status" value="1"/>
</dbReference>
<feature type="compositionally biased region" description="Basic and acidic residues" evidence="1">
    <location>
        <begin position="319"/>
        <end position="359"/>
    </location>
</feature>
<reference evidence="3 4" key="1">
    <citation type="submission" date="2024-04" db="EMBL/GenBank/DDBJ databases">
        <title>Complete genome sequence of Fusarium acuminatum.</title>
        <authorList>
            <person name="Lan B."/>
        </authorList>
    </citation>
    <scope>NUCLEOTIDE SEQUENCE [LARGE SCALE GENOMIC DNA]</scope>
    <source>
        <strain evidence="3">1A</strain>
    </source>
</reference>
<evidence type="ECO:0000259" key="2">
    <source>
        <dbReference type="PROSITE" id="PS50172"/>
    </source>
</evidence>
<dbReference type="InterPro" id="IPR001357">
    <property type="entry name" value="BRCT_dom"/>
</dbReference>
<dbReference type="PROSITE" id="PS50172">
    <property type="entry name" value="BRCT"/>
    <property type="match status" value="1"/>
</dbReference>
<dbReference type="InterPro" id="IPR036420">
    <property type="entry name" value="BRCT_dom_sf"/>
</dbReference>
<evidence type="ECO:0000313" key="4">
    <source>
        <dbReference type="Proteomes" id="UP001489902"/>
    </source>
</evidence>
<gene>
    <name evidence="3" type="ORF">QYS62_003721</name>
</gene>
<dbReference type="EMBL" id="CP151261">
    <property type="protein sequence ID" value="WZH42725.1"/>
    <property type="molecule type" value="Genomic_DNA"/>
</dbReference>
<feature type="compositionally biased region" description="Polar residues" evidence="1">
    <location>
        <begin position="422"/>
        <end position="436"/>
    </location>
</feature>
<name>A0ABZ2WQN5_9HYPO</name>
<accession>A0ABZ2WQN5</accession>
<feature type="region of interest" description="Disordered" evidence="1">
    <location>
        <begin position="286"/>
        <end position="466"/>
    </location>
</feature>
<protein>
    <recommendedName>
        <fullName evidence="2">BRCT domain-containing protein</fullName>
    </recommendedName>
</protein>
<dbReference type="SUPFAM" id="SSF52113">
    <property type="entry name" value="BRCT domain"/>
    <property type="match status" value="1"/>
</dbReference>
<keyword evidence="4" id="KW-1185">Reference proteome</keyword>
<dbReference type="Proteomes" id="UP001489902">
    <property type="component" value="Chromosome 2"/>
</dbReference>
<evidence type="ECO:0000313" key="3">
    <source>
        <dbReference type="EMBL" id="WZH42725.1"/>
    </source>
</evidence>
<evidence type="ECO:0000256" key="1">
    <source>
        <dbReference type="SAM" id="MobiDB-lite"/>
    </source>
</evidence>
<dbReference type="CDD" id="cd00027">
    <property type="entry name" value="BRCT"/>
    <property type="match status" value="1"/>
</dbReference>
<proteinExistence type="predicted"/>